<keyword evidence="1" id="KW-0472">Membrane</keyword>
<keyword evidence="1" id="KW-1133">Transmembrane helix</keyword>
<dbReference type="Proteomes" id="UP000295606">
    <property type="component" value="Unassembled WGS sequence"/>
</dbReference>
<evidence type="ECO:0000313" key="2">
    <source>
        <dbReference type="EMBL" id="TDG02331.1"/>
    </source>
</evidence>
<dbReference type="EMBL" id="SMOD01000066">
    <property type="protein sequence ID" value="TDG02331.1"/>
    <property type="molecule type" value="Genomic_DNA"/>
</dbReference>
<comment type="caution">
    <text evidence="2">The sequence shown here is derived from an EMBL/GenBank/DDBJ whole genome shotgun (WGS) entry which is preliminary data.</text>
</comment>
<sequence length="133" mass="14607">MQRKSTQESGSAIERPRSKNVKKGLKTIAVVALLAISASSLLVACGKRTGDEFVGAWKVKDDIDSTIIARSGYDFVVTNTGDTSSRMFFRYEHGILVMKASAGMLEIRYDRIHDAIVAFTPGFPVEIVLPRVK</sequence>
<evidence type="ECO:0000313" key="3">
    <source>
        <dbReference type="Proteomes" id="UP000295606"/>
    </source>
</evidence>
<name>A0A4R5L1G0_9BURK</name>
<feature type="transmembrane region" description="Helical" evidence="1">
    <location>
        <begin position="25"/>
        <end position="44"/>
    </location>
</feature>
<keyword evidence="1" id="KW-0812">Transmembrane</keyword>
<proteinExistence type="predicted"/>
<gene>
    <name evidence="2" type="ORF">E1N52_40275</name>
</gene>
<accession>A0A4R5L1G0</accession>
<evidence type="ECO:0000256" key="1">
    <source>
        <dbReference type="SAM" id="Phobius"/>
    </source>
</evidence>
<dbReference type="RefSeq" id="WP_133190386.1">
    <property type="nucleotide sequence ID" value="NZ_SMOD01000066.1"/>
</dbReference>
<dbReference type="OrthoDB" id="9098310at2"/>
<reference evidence="2 3" key="1">
    <citation type="submission" date="2019-03" db="EMBL/GenBank/DDBJ databases">
        <title>Paraburkholderia sp. isolated from native Mimosa gymnas in Guartela State Park, Brazil.</title>
        <authorList>
            <person name="Paulitsch F."/>
            <person name="Hungria M."/>
            <person name="Delamuta J.R.M."/>
            <person name="Ribeiro R.A."/>
            <person name="Dall'Agnol R."/>
            <person name="Silva J.S.B."/>
        </authorList>
    </citation>
    <scope>NUCLEOTIDE SEQUENCE [LARGE SCALE GENOMIC DNA]</scope>
    <source>
        <strain evidence="2 3">CNPSo 3008</strain>
    </source>
</reference>
<dbReference type="AlphaFoldDB" id="A0A4R5L1G0"/>
<protein>
    <submittedName>
        <fullName evidence="2">Uncharacterized protein</fullName>
    </submittedName>
</protein>
<organism evidence="2 3">
    <name type="scientific">Paraburkholderia guartelaensis</name>
    <dbReference type="NCBI Taxonomy" id="2546446"/>
    <lineage>
        <taxon>Bacteria</taxon>
        <taxon>Pseudomonadati</taxon>
        <taxon>Pseudomonadota</taxon>
        <taxon>Betaproteobacteria</taxon>
        <taxon>Burkholderiales</taxon>
        <taxon>Burkholderiaceae</taxon>
        <taxon>Paraburkholderia</taxon>
    </lineage>
</organism>